<gene>
    <name evidence="1" type="ORF">DU500_17070</name>
</gene>
<dbReference type="EMBL" id="CP031151">
    <property type="protein sequence ID" value="AXG08203.1"/>
    <property type="molecule type" value="Genomic_DNA"/>
</dbReference>
<keyword evidence="2" id="KW-1185">Reference proteome</keyword>
<keyword evidence="1" id="KW-0614">Plasmid</keyword>
<evidence type="ECO:0000313" key="2">
    <source>
        <dbReference type="Proteomes" id="UP000253273"/>
    </source>
</evidence>
<protein>
    <submittedName>
        <fullName evidence="1">Uncharacterized protein</fullName>
    </submittedName>
</protein>
<name>A0A345E7N1_9EURY</name>
<sequence>MLSEYVPQIMLRTITMNSASSSFMRYLIVSPTTWTASLKTSRKVPHRRTRQIERIDWLRISTG</sequence>
<reference evidence="1 2" key="1">
    <citation type="submission" date="2018-07" db="EMBL/GenBank/DDBJ databases">
        <title>Genome sequences of Haloplanus sp. CBA1113.</title>
        <authorList>
            <person name="Kim Y.B."/>
            <person name="Roh S.W."/>
        </authorList>
    </citation>
    <scope>NUCLEOTIDE SEQUENCE [LARGE SCALE GENOMIC DNA]</scope>
    <source>
        <strain evidence="1 2">CBA1113</strain>
        <plasmid evidence="1 2">pCBA1113-01</plasmid>
    </source>
</reference>
<dbReference type="AlphaFoldDB" id="A0A345E7N1"/>
<evidence type="ECO:0000313" key="1">
    <source>
        <dbReference type="EMBL" id="AXG08203.1"/>
    </source>
</evidence>
<dbReference type="Proteomes" id="UP000253273">
    <property type="component" value="Plasmid pCBA1113-01"/>
</dbReference>
<dbReference type="KEGG" id="haj:DU500_17070"/>
<proteinExistence type="predicted"/>
<organism evidence="1 2">
    <name type="scientific">Haloplanus rubicundus</name>
    <dbReference type="NCBI Taxonomy" id="1547898"/>
    <lineage>
        <taxon>Archaea</taxon>
        <taxon>Methanobacteriati</taxon>
        <taxon>Methanobacteriota</taxon>
        <taxon>Stenosarchaea group</taxon>
        <taxon>Halobacteria</taxon>
        <taxon>Halobacteriales</taxon>
        <taxon>Haloferacaceae</taxon>
        <taxon>Haloplanus</taxon>
    </lineage>
</organism>
<geneLocation type="plasmid" evidence="1 2">
    <name>pCBA1113-01</name>
</geneLocation>
<accession>A0A345E7N1</accession>